<proteinExistence type="predicted"/>
<dbReference type="RefSeq" id="WP_188629787.1">
    <property type="nucleotide sequence ID" value="NZ_BMKE01000013.1"/>
</dbReference>
<gene>
    <name evidence="2" type="ORF">GCM10011502_18010</name>
</gene>
<accession>A0ABQ1IK47</accession>
<keyword evidence="3" id="KW-1185">Reference proteome</keyword>
<evidence type="ECO:0000313" key="3">
    <source>
        <dbReference type="Proteomes" id="UP000646152"/>
    </source>
</evidence>
<dbReference type="EMBL" id="BMKE01000013">
    <property type="protein sequence ID" value="GGB45103.1"/>
    <property type="molecule type" value="Genomic_DNA"/>
</dbReference>
<reference evidence="3" key="1">
    <citation type="journal article" date="2019" name="Int. J. Syst. Evol. Microbiol.">
        <title>The Global Catalogue of Microorganisms (GCM) 10K type strain sequencing project: providing services to taxonomists for standard genome sequencing and annotation.</title>
        <authorList>
            <consortium name="The Broad Institute Genomics Platform"/>
            <consortium name="The Broad Institute Genome Sequencing Center for Infectious Disease"/>
            <person name="Wu L."/>
            <person name="Ma J."/>
        </authorList>
    </citation>
    <scope>NUCLEOTIDE SEQUENCE [LARGE SCALE GENOMIC DNA]</scope>
    <source>
        <strain evidence="3">CGMCC 1.15923</strain>
    </source>
</reference>
<dbReference type="Proteomes" id="UP000646152">
    <property type="component" value="Unassembled WGS sequence"/>
</dbReference>
<organism evidence="2 3">
    <name type="scientific">Oceanisphaera marina</name>
    <dbReference type="NCBI Taxonomy" id="2017550"/>
    <lineage>
        <taxon>Bacteria</taxon>
        <taxon>Pseudomonadati</taxon>
        <taxon>Pseudomonadota</taxon>
        <taxon>Gammaproteobacteria</taxon>
        <taxon>Aeromonadales</taxon>
        <taxon>Aeromonadaceae</taxon>
        <taxon>Oceanisphaera</taxon>
    </lineage>
</organism>
<evidence type="ECO:0008006" key="4">
    <source>
        <dbReference type="Google" id="ProtNLM"/>
    </source>
</evidence>
<feature type="region of interest" description="Disordered" evidence="1">
    <location>
        <begin position="76"/>
        <end position="98"/>
    </location>
</feature>
<evidence type="ECO:0000313" key="2">
    <source>
        <dbReference type="EMBL" id="GGB45103.1"/>
    </source>
</evidence>
<comment type="caution">
    <text evidence="2">The sequence shown here is derived from an EMBL/GenBank/DDBJ whole genome shotgun (WGS) entry which is preliminary data.</text>
</comment>
<evidence type="ECO:0000256" key="1">
    <source>
        <dbReference type="SAM" id="MobiDB-lite"/>
    </source>
</evidence>
<name>A0ABQ1IK47_9GAMM</name>
<protein>
    <recommendedName>
        <fullName evidence="4">Flagellar protein FliT</fullName>
    </recommendedName>
</protein>
<sequence length="98" mass="11411">MHLYRQLVELDTRLFAELDKGDNFNDEYFAEQLTARAALLEKVIHDGRLSASEANELMARSRQLKEATEQLQQQLGEQLQQMTKGRRSVRAYQTVKKN</sequence>